<reference evidence="2 3" key="1">
    <citation type="submission" date="2025-04" db="UniProtKB">
        <authorList>
            <consortium name="RefSeq"/>
        </authorList>
    </citation>
    <scope>IDENTIFICATION</scope>
    <source>
        <tissue evidence="2 3">Young leaves</tissue>
    </source>
</reference>
<accession>A0A6J1FWB1</accession>
<dbReference type="GeneID" id="111448717"/>
<keyword evidence="1" id="KW-1185">Reference proteome</keyword>
<gene>
    <name evidence="2 3" type="primary">LOC111448717</name>
</gene>
<evidence type="ECO:0000313" key="2">
    <source>
        <dbReference type="RefSeq" id="XP_022944201.1"/>
    </source>
</evidence>
<dbReference type="PANTHER" id="PTHR36337:SF1">
    <property type="entry name" value="OBSCURIN-LIKE PROTEIN"/>
    <property type="match status" value="1"/>
</dbReference>
<dbReference type="InterPro" id="IPR016024">
    <property type="entry name" value="ARM-type_fold"/>
</dbReference>
<evidence type="ECO:0000313" key="3">
    <source>
        <dbReference type="RefSeq" id="XP_022944209.1"/>
    </source>
</evidence>
<dbReference type="RefSeq" id="XP_022944201.1">
    <property type="nucleotide sequence ID" value="XM_023088433.1"/>
</dbReference>
<evidence type="ECO:0000313" key="1">
    <source>
        <dbReference type="Proteomes" id="UP000504609"/>
    </source>
</evidence>
<organism evidence="1 3">
    <name type="scientific">Cucurbita moschata</name>
    <name type="common">Winter crookneck squash</name>
    <name type="synonym">Cucurbita pepo var. moschata</name>
    <dbReference type="NCBI Taxonomy" id="3662"/>
    <lineage>
        <taxon>Eukaryota</taxon>
        <taxon>Viridiplantae</taxon>
        <taxon>Streptophyta</taxon>
        <taxon>Embryophyta</taxon>
        <taxon>Tracheophyta</taxon>
        <taxon>Spermatophyta</taxon>
        <taxon>Magnoliopsida</taxon>
        <taxon>eudicotyledons</taxon>
        <taxon>Gunneridae</taxon>
        <taxon>Pentapetalae</taxon>
        <taxon>rosids</taxon>
        <taxon>fabids</taxon>
        <taxon>Cucurbitales</taxon>
        <taxon>Cucurbitaceae</taxon>
        <taxon>Cucurbiteae</taxon>
        <taxon>Cucurbita</taxon>
    </lineage>
</organism>
<protein>
    <submittedName>
        <fullName evidence="2 3">Uncharacterized protein LOC111448717 isoform X1</fullName>
    </submittedName>
</protein>
<sequence>MAKQANSVFLEEWLKSISGISSGFNSKISSSSAREIIQAWAELRSSLEHRLFDDRHIQSLKTLVNSQSSLYVADPQAKLVVSILSSPNLSLPDESYPLFLRILYIWVRKSLRPSLVLVDSSVEVLSQIFSSKIGLRKNPLFISEGVLILGAISYVVSASEKSKLCCLELLCRILEEEEWLLIGSVGGTVPEFFAGIGYALSSSLNAHVVRLLDSLLGIWGKIGSPTGNLSTGLMILHLIEWVTSGLISLHSFKKLNFLSQTALESSKESYASFAVVMAAAGILRAFNSYKALLSSSERETISRIRISAQDCLESIAKNFISTMEGSSITGNDDHGRSLLLLCISLAVARCGPVASRPPVLICVTYALLTEIFPLQRLYAKLLKFSFGESGVLGLTLVKEHLDSIPFKEAGVIAGVLCSQYASIDEDDKKFVENLVWDYCQDIYSRHRRVGLVLRHREDELLENIEKIAESAFLMVVVFALAVTKEKLNSKYTPETQFDVSVRILDSFSCMEYFRRIRMPEYMDTIRGVVASVQENESACVSFIESMPSYQDQTHGPDSSIGQKLQYTWTEDEVQTARMLFYIRVIPTCIERVPTQVYRKVVAPTMFLYMGHPNAKVARASHSVFIAFISGKDDDEDGNRVMLKEELVFYYIERSLSGYPGITPFEGMASGVAALVRYLPAGSPSIFYCIDSLTVKATSLCSENFMDDADLWKTWQGDLEPSKKILDMLLRLISLVDIQVLPSLMTNLAQLVIKLPSEGQNMVLDQLYSLVSEADDVTRKPLLVSWLQSLSYLCSQSRSADAHSNEKQTTRLSNFAWIVDPLNRIRSYARL</sequence>
<dbReference type="AlphaFoldDB" id="A0A6J1FWB1"/>
<dbReference type="SUPFAM" id="SSF48371">
    <property type="entry name" value="ARM repeat"/>
    <property type="match status" value="1"/>
</dbReference>
<dbReference type="KEGG" id="cmos:111448717"/>
<proteinExistence type="predicted"/>
<name>A0A6J1FWB1_CUCMO</name>
<dbReference type="PANTHER" id="PTHR36337">
    <property type="entry name" value="OBSCURIN-LIKE PROTEIN"/>
    <property type="match status" value="1"/>
</dbReference>
<dbReference type="Proteomes" id="UP000504609">
    <property type="component" value="Unplaced"/>
</dbReference>
<dbReference type="RefSeq" id="XP_022944209.1">
    <property type="nucleotide sequence ID" value="XM_023088441.1"/>
</dbReference>